<gene>
    <name evidence="2" type="ORF">IFE19_02670</name>
</gene>
<keyword evidence="1" id="KW-0732">Signal</keyword>
<feature type="chain" id="PRO_5045226498" evidence="1">
    <location>
        <begin position="20"/>
        <end position="252"/>
    </location>
</feature>
<keyword evidence="3" id="KW-1185">Reference proteome</keyword>
<dbReference type="RefSeq" id="WP_207825431.1">
    <property type="nucleotide sequence ID" value="NZ_CP062006.1"/>
</dbReference>
<organism evidence="2 3">
    <name type="scientific">Brevundimonas pondensis</name>
    <dbReference type="NCBI Taxonomy" id="2774189"/>
    <lineage>
        <taxon>Bacteria</taxon>
        <taxon>Pseudomonadati</taxon>
        <taxon>Pseudomonadota</taxon>
        <taxon>Alphaproteobacteria</taxon>
        <taxon>Caulobacterales</taxon>
        <taxon>Caulobacteraceae</taxon>
        <taxon>Brevundimonas</taxon>
    </lineage>
</organism>
<evidence type="ECO:0000256" key="1">
    <source>
        <dbReference type="SAM" id="SignalP"/>
    </source>
</evidence>
<name>A0ABX7SLF7_9CAUL</name>
<reference evidence="2 3" key="1">
    <citation type="submission" date="2020-09" db="EMBL/GenBank/DDBJ databases">
        <title>Brevundimonas sp. LVF1 isolated from an oligotrophic pond in Goettingen, Germany.</title>
        <authorList>
            <person name="Friedrich I."/>
            <person name="Klassen A."/>
            <person name="Neubauer H."/>
            <person name="Schneider D."/>
            <person name="Hertel R."/>
            <person name="Daniel R."/>
        </authorList>
    </citation>
    <scope>NUCLEOTIDE SEQUENCE [LARGE SCALE GENOMIC DNA]</scope>
    <source>
        <strain evidence="2 3">LVF1</strain>
    </source>
</reference>
<feature type="signal peptide" evidence="1">
    <location>
        <begin position="1"/>
        <end position="19"/>
    </location>
</feature>
<evidence type="ECO:0000313" key="3">
    <source>
        <dbReference type="Proteomes" id="UP000663942"/>
    </source>
</evidence>
<proteinExistence type="predicted"/>
<sequence>MARLLASPMVGVIFLATVAAGSAAFAQSASSENATRQLDERAWGYEILDASTEELARNFLPNFPREIVDHDWMRLSSFGPRYLSLYERSVSISEWACVQKIHKMVFWSSHEIYPERRADLGIIQTNRFEDAIYQISETGQCGRHGNRIAGFSAYGVDVSNALRSYKMAVDDGDHTIQCTSGSSECITLLRSFDLKSLRRLGVCNELHCLAKFDFPPSAADVKSSPYGWELKLYDGPVGRRIVISPGLQPAVS</sequence>
<protein>
    <submittedName>
        <fullName evidence="2">Uncharacterized protein</fullName>
    </submittedName>
</protein>
<dbReference type="Proteomes" id="UP000663942">
    <property type="component" value="Chromosome"/>
</dbReference>
<evidence type="ECO:0000313" key="2">
    <source>
        <dbReference type="EMBL" id="QTC88318.1"/>
    </source>
</evidence>
<dbReference type="EMBL" id="CP062006">
    <property type="protein sequence ID" value="QTC88318.1"/>
    <property type="molecule type" value="Genomic_DNA"/>
</dbReference>
<accession>A0ABX7SLF7</accession>